<comment type="caution">
    <text evidence="3">The sequence shown here is derived from an EMBL/GenBank/DDBJ whole genome shotgun (WGS) entry which is preliminary data.</text>
</comment>
<dbReference type="InterPro" id="IPR024079">
    <property type="entry name" value="MetalloPept_cat_dom_sf"/>
</dbReference>
<feature type="region of interest" description="Disordered" evidence="1">
    <location>
        <begin position="23"/>
        <end position="50"/>
    </location>
</feature>
<proteinExistence type="predicted"/>
<keyword evidence="2" id="KW-0812">Transmembrane</keyword>
<protein>
    <submittedName>
        <fullName evidence="3">Peptidase</fullName>
    </submittedName>
</protein>
<evidence type="ECO:0000313" key="3">
    <source>
        <dbReference type="EMBL" id="RKO23813.1"/>
    </source>
</evidence>
<dbReference type="SUPFAM" id="SSF55486">
    <property type="entry name" value="Metalloproteases ('zincins'), catalytic domain"/>
    <property type="match status" value="1"/>
</dbReference>
<feature type="compositionally biased region" description="Basic residues" evidence="1">
    <location>
        <begin position="39"/>
        <end position="50"/>
    </location>
</feature>
<evidence type="ECO:0000313" key="4">
    <source>
        <dbReference type="Proteomes" id="UP000273159"/>
    </source>
</evidence>
<dbReference type="EMBL" id="RBNH01000008">
    <property type="protein sequence ID" value="RKO23813.1"/>
    <property type="molecule type" value="Genomic_DNA"/>
</dbReference>
<keyword evidence="2" id="KW-1133">Transmembrane helix</keyword>
<dbReference type="Gene3D" id="3.40.390.10">
    <property type="entry name" value="Collagenase (Catalytic Domain)"/>
    <property type="match status" value="1"/>
</dbReference>
<gene>
    <name evidence="3" type="ORF">D7Z96_10925</name>
</gene>
<organism evidence="3 4">
    <name type="scientific">Pseudarthrobacter phenanthrenivorans</name>
    <name type="common">Arthrobacter phenanthrenivorans</name>
    <dbReference type="NCBI Taxonomy" id="361575"/>
    <lineage>
        <taxon>Bacteria</taxon>
        <taxon>Bacillati</taxon>
        <taxon>Actinomycetota</taxon>
        <taxon>Actinomycetes</taxon>
        <taxon>Micrococcales</taxon>
        <taxon>Micrococcaceae</taxon>
        <taxon>Pseudarthrobacter</taxon>
    </lineage>
</organism>
<accession>A0A3B0FLQ1</accession>
<dbReference type="GO" id="GO:0008237">
    <property type="term" value="F:metallopeptidase activity"/>
    <property type="evidence" value="ECO:0007669"/>
    <property type="project" value="InterPro"/>
</dbReference>
<dbReference type="AlphaFoldDB" id="A0A3B0FLQ1"/>
<dbReference type="Proteomes" id="UP000273159">
    <property type="component" value="Unassembled WGS sequence"/>
</dbReference>
<feature type="transmembrane region" description="Helical" evidence="2">
    <location>
        <begin position="53"/>
        <end position="73"/>
    </location>
</feature>
<name>A0A3B0FLQ1_PSEPS</name>
<sequence length="315" mass="33712">MPGVRRSPSGRIPQWAIDEALGKLQDPQPWRAAPTPAAGKRRRYRGTRPGRTFRWRSGPVSVLALTLIAGLYFTPTLISRLVLPQALPHLPGSDVPPPGFEAASSPLGVPPATTGSTAFVLQESPDPDQPFVAYDPCRPIHYVVRPDLAPPGTDQLIQQSVAAVSAATGLQFVYDGFTSEAPSKDREVYQPDRYGKKWAPVLIAWSTPEEAPDLAGRVAGTGGSSSIQVRGEPYVYITGQVQLDAPALTETLTFPDGPALVRAIMMHELAHVVGLDHVNDPAQLMYEENSGQLDFGAGDRAGLALLGTGKCVPRV</sequence>
<evidence type="ECO:0000256" key="2">
    <source>
        <dbReference type="SAM" id="Phobius"/>
    </source>
</evidence>
<reference evidence="4" key="2">
    <citation type="submission" date="2018-10" db="EMBL/GenBank/DDBJ databases">
        <authorList>
            <person name="Wang Y."/>
            <person name="Wang J."/>
            <person name="Yang X."/>
            <person name="Wang Z."/>
            <person name="Huang Y."/>
        </authorList>
    </citation>
    <scope>NUCLEOTIDE SEQUENCE [LARGE SCALE GENOMIC DNA]</scope>
    <source>
        <strain evidence="4">J015</strain>
    </source>
</reference>
<keyword evidence="2" id="KW-0472">Membrane</keyword>
<reference evidence="3 4" key="1">
    <citation type="submission" date="2018-10" db="EMBL/GenBank/DDBJ databases">
        <title>Genome-guide identification and characterization of bacteria that degrade polycyclic aromatic hydrocarbons and resist hexavalent chromium simultaneously.</title>
        <authorList>
            <person name="Feng H."/>
        </authorList>
    </citation>
    <scope>NUCLEOTIDE SEQUENCE [LARGE SCALE GENOMIC DNA]</scope>
    <source>
        <strain evidence="3 4">J015</strain>
    </source>
</reference>
<evidence type="ECO:0000256" key="1">
    <source>
        <dbReference type="SAM" id="MobiDB-lite"/>
    </source>
</evidence>